<name>A0A8J7KWH2_9ACTN</name>
<dbReference type="Proteomes" id="UP000622552">
    <property type="component" value="Unassembled WGS sequence"/>
</dbReference>
<keyword evidence="3" id="KW-1185">Reference proteome</keyword>
<dbReference type="EMBL" id="JADOUF010000001">
    <property type="protein sequence ID" value="MBG6136577.1"/>
    <property type="molecule type" value="Genomic_DNA"/>
</dbReference>
<organism evidence="2 3">
    <name type="scientific">Longispora fulva</name>
    <dbReference type="NCBI Taxonomy" id="619741"/>
    <lineage>
        <taxon>Bacteria</taxon>
        <taxon>Bacillati</taxon>
        <taxon>Actinomycetota</taxon>
        <taxon>Actinomycetes</taxon>
        <taxon>Micromonosporales</taxon>
        <taxon>Micromonosporaceae</taxon>
        <taxon>Longispora</taxon>
    </lineage>
</organism>
<proteinExistence type="predicted"/>
<sequence length="156" mass="15940">MRIDEELFAVPHVSGLSVLEAHEALQAEHLNAMDEGTASDSFVGTVVASSPPEGDQLVANSFVTLFVSTGHGPTGMVPIVAGLDLAGATAALDFEGYVAIPKDQESFTVPSGEVIGTVPRAGTSLFPGALVTVIVAVTPLPPDPPRKPPVFIGPDG</sequence>
<dbReference type="AlphaFoldDB" id="A0A8J7KWH2"/>
<accession>A0A8J7KWH2</accession>
<dbReference type="SMART" id="SM00740">
    <property type="entry name" value="PASTA"/>
    <property type="match status" value="2"/>
</dbReference>
<dbReference type="InterPro" id="IPR005543">
    <property type="entry name" value="PASTA_dom"/>
</dbReference>
<dbReference type="Pfam" id="PF03793">
    <property type="entry name" value="PASTA"/>
    <property type="match status" value="2"/>
</dbReference>
<protein>
    <submittedName>
        <fullName evidence="2">Beta-lactam-binding protein with PASTA domain</fullName>
    </submittedName>
</protein>
<evidence type="ECO:0000259" key="1">
    <source>
        <dbReference type="PROSITE" id="PS51178"/>
    </source>
</evidence>
<reference evidence="2" key="1">
    <citation type="submission" date="2020-11" db="EMBL/GenBank/DDBJ databases">
        <title>Sequencing the genomes of 1000 actinobacteria strains.</title>
        <authorList>
            <person name="Klenk H.-P."/>
        </authorList>
    </citation>
    <scope>NUCLEOTIDE SEQUENCE</scope>
    <source>
        <strain evidence="2">DSM 45356</strain>
    </source>
</reference>
<dbReference type="Gene3D" id="3.30.10.20">
    <property type="match status" value="2"/>
</dbReference>
<feature type="domain" description="PASTA" evidence="1">
    <location>
        <begin position="4"/>
        <end position="69"/>
    </location>
</feature>
<dbReference type="PROSITE" id="PS51178">
    <property type="entry name" value="PASTA"/>
    <property type="match status" value="2"/>
</dbReference>
<dbReference type="CDD" id="cd06577">
    <property type="entry name" value="PASTA_pknB"/>
    <property type="match status" value="2"/>
</dbReference>
<dbReference type="RefSeq" id="WP_197003535.1">
    <property type="nucleotide sequence ID" value="NZ_BONS01000016.1"/>
</dbReference>
<feature type="domain" description="PASTA" evidence="1">
    <location>
        <begin position="72"/>
        <end position="137"/>
    </location>
</feature>
<evidence type="ECO:0000313" key="3">
    <source>
        <dbReference type="Proteomes" id="UP000622552"/>
    </source>
</evidence>
<gene>
    <name evidence="2" type="ORF">IW245_002771</name>
</gene>
<evidence type="ECO:0000313" key="2">
    <source>
        <dbReference type="EMBL" id="MBG6136577.1"/>
    </source>
</evidence>
<comment type="caution">
    <text evidence="2">The sequence shown here is derived from an EMBL/GenBank/DDBJ whole genome shotgun (WGS) entry which is preliminary data.</text>
</comment>